<evidence type="ECO:0000313" key="2">
    <source>
        <dbReference type="EMBL" id="GAA0311322.1"/>
    </source>
</evidence>
<protein>
    <submittedName>
        <fullName evidence="2">Uncharacterized protein</fullName>
    </submittedName>
</protein>
<dbReference type="Proteomes" id="UP001501867">
    <property type="component" value="Unassembled WGS sequence"/>
</dbReference>
<sequence length="72" mass="7573">MLRRAIAAALLTKIRGVYVLGCATGSTRTIVARGTDNADPDPGGTPWTESSGEPGDWELLRAPARLHTVAGR</sequence>
<name>A0ABP3FDQ8_9ACTN</name>
<comment type="caution">
    <text evidence="2">The sequence shown here is derived from an EMBL/GenBank/DDBJ whole genome shotgun (WGS) entry which is preliminary data.</text>
</comment>
<evidence type="ECO:0000313" key="3">
    <source>
        <dbReference type="Proteomes" id="UP001501867"/>
    </source>
</evidence>
<accession>A0ABP3FDQ8</accession>
<reference evidence="3" key="1">
    <citation type="journal article" date="2019" name="Int. J. Syst. Evol. Microbiol.">
        <title>The Global Catalogue of Microorganisms (GCM) 10K type strain sequencing project: providing services to taxonomists for standard genome sequencing and annotation.</title>
        <authorList>
            <consortium name="The Broad Institute Genomics Platform"/>
            <consortium name="The Broad Institute Genome Sequencing Center for Infectious Disease"/>
            <person name="Wu L."/>
            <person name="Ma J."/>
        </authorList>
    </citation>
    <scope>NUCLEOTIDE SEQUENCE [LARGE SCALE GENOMIC DNA]</scope>
    <source>
        <strain evidence="3">JCM 4505</strain>
    </source>
</reference>
<feature type="region of interest" description="Disordered" evidence="1">
    <location>
        <begin position="32"/>
        <end position="59"/>
    </location>
</feature>
<keyword evidence="3" id="KW-1185">Reference proteome</keyword>
<evidence type="ECO:0000256" key="1">
    <source>
        <dbReference type="SAM" id="MobiDB-lite"/>
    </source>
</evidence>
<proteinExistence type="predicted"/>
<gene>
    <name evidence="2" type="ORF">GCM10010302_57580</name>
</gene>
<organism evidence="2 3">
    <name type="scientific">Streptomyces polychromogenes</name>
    <dbReference type="NCBI Taxonomy" id="67342"/>
    <lineage>
        <taxon>Bacteria</taxon>
        <taxon>Bacillati</taxon>
        <taxon>Actinomycetota</taxon>
        <taxon>Actinomycetes</taxon>
        <taxon>Kitasatosporales</taxon>
        <taxon>Streptomycetaceae</taxon>
        <taxon>Streptomyces</taxon>
    </lineage>
</organism>
<dbReference type="EMBL" id="BAAABV010000024">
    <property type="protein sequence ID" value="GAA0311322.1"/>
    <property type="molecule type" value="Genomic_DNA"/>
</dbReference>